<sequence>MASKKRFISFLLMTMLVTSVPVSAGTEVVPALKLDATGKYPGDTIHITGKSPLGDVIVKIVRPDGVVLYFNAVKVEQGAYEAAITLPADAMPGSYTVIAGQGGLETSAKQTFTVAKKPDPGGNGGTPGNSGSNGGSGGSGNSDGTTPPTDPGTSPVTADGASITASVPASAVNITKVNENGDDLVKVTIDKTALTNAFQTLKAQSNDSGKKLVVAVAVPGRDDVDGAKVELPAEALKAGQSAAPNAFILIRSNGLSIELPLKAISIAGLESSLNAAASDINMVVTLQEMRDLFTEKDNQSMATRGIVAQTGPVSFNVSAVAKGNQVMLKTIGDGFIDKTLSAATKLDPKRSTAVAIDPVTHELRFVPSVFQASADGGTTVLIKQQSNEMYMIVTSNPSFRDTAGHWAKSSIEHLASKLIVNGVGSGAFSPDTHVSRAEFTAMLVRASGLSLESVSSGFKDVQADDWFAGAVQTAKARGWVNGMADGTFQPHAEVTREQMAVMVERFMAFSGSKPQSKPAELENRFKDSGDIGQWAKPSMELLVSSKLMEGVSQEKLAPKKTATRAEVVAILERFLRYAKLINE</sequence>
<organism evidence="4 5">
    <name type="scientific">Paenibacillus spongiae</name>
    <dbReference type="NCBI Taxonomy" id="2909671"/>
    <lineage>
        <taxon>Bacteria</taxon>
        <taxon>Bacillati</taxon>
        <taxon>Bacillota</taxon>
        <taxon>Bacilli</taxon>
        <taxon>Bacillales</taxon>
        <taxon>Paenibacillaceae</taxon>
        <taxon>Paenibacillus</taxon>
    </lineage>
</organism>
<accession>A0ABY5S1K3</accession>
<dbReference type="InterPro" id="IPR001119">
    <property type="entry name" value="SLH_dom"/>
</dbReference>
<dbReference type="PROSITE" id="PS51272">
    <property type="entry name" value="SLH"/>
    <property type="match status" value="3"/>
</dbReference>
<evidence type="ECO:0000313" key="5">
    <source>
        <dbReference type="Proteomes" id="UP001057877"/>
    </source>
</evidence>
<gene>
    <name evidence="4" type="ORF">L1F29_19985</name>
</gene>
<dbReference type="PANTHER" id="PTHR43308">
    <property type="entry name" value="OUTER MEMBRANE PROTEIN ALPHA-RELATED"/>
    <property type="match status" value="1"/>
</dbReference>
<feature type="region of interest" description="Disordered" evidence="1">
    <location>
        <begin position="114"/>
        <end position="160"/>
    </location>
</feature>
<dbReference type="InterPro" id="IPR051465">
    <property type="entry name" value="Cell_Envelope_Struct_Comp"/>
</dbReference>
<feature type="signal peptide" evidence="2">
    <location>
        <begin position="1"/>
        <end position="24"/>
    </location>
</feature>
<name>A0ABY5S1K3_9BACL</name>
<proteinExistence type="predicted"/>
<protein>
    <submittedName>
        <fullName evidence="4">S-layer homology domain-containing protein</fullName>
    </submittedName>
</protein>
<dbReference type="RefSeq" id="WP_258383831.1">
    <property type="nucleotide sequence ID" value="NZ_CP091430.1"/>
</dbReference>
<evidence type="ECO:0000256" key="1">
    <source>
        <dbReference type="SAM" id="MobiDB-lite"/>
    </source>
</evidence>
<keyword evidence="5" id="KW-1185">Reference proteome</keyword>
<evidence type="ECO:0000313" key="4">
    <source>
        <dbReference type="EMBL" id="UVI27741.1"/>
    </source>
</evidence>
<dbReference type="EMBL" id="CP091430">
    <property type="protein sequence ID" value="UVI27741.1"/>
    <property type="molecule type" value="Genomic_DNA"/>
</dbReference>
<feature type="compositionally biased region" description="Gly residues" evidence="1">
    <location>
        <begin position="121"/>
        <end position="141"/>
    </location>
</feature>
<keyword evidence="2" id="KW-0732">Signal</keyword>
<dbReference type="PANTHER" id="PTHR43308:SF5">
    <property type="entry name" value="S-LAYER PROTEIN _ PEPTIDOGLYCAN ENDO-BETA-N-ACETYLGLUCOSAMINIDASE"/>
    <property type="match status" value="1"/>
</dbReference>
<evidence type="ECO:0000259" key="3">
    <source>
        <dbReference type="PROSITE" id="PS51272"/>
    </source>
</evidence>
<feature type="domain" description="SLH" evidence="3">
    <location>
        <begin position="522"/>
        <end position="583"/>
    </location>
</feature>
<feature type="compositionally biased region" description="Low complexity" evidence="1">
    <location>
        <begin position="142"/>
        <end position="155"/>
    </location>
</feature>
<dbReference type="Pfam" id="PF00395">
    <property type="entry name" value="SLH"/>
    <property type="match status" value="3"/>
</dbReference>
<reference evidence="4" key="1">
    <citation type="submission" date="2022-01" db="EMBL/GenBank/DDBJ databases">
        <title>Paenibacillus spongiae sp. nov., isolated from marine sponge.</title>
        <authorList>
            <person name="Li Z."/>
            <person name="Zhang M."/>
        </authorList>
    </citation>
    <scope>NUCLEOTIDE SEQUENCE</scope>
    <source>
        <strain evidence="4">PHS-Z3</strain>
    </source>
</reference>
<feature type="domain" description="SLH" evidence="3">
    <location>
        <begin position="394"/>
        <end position="453"/>
    </location>
</feature>
<dbReference type="Proteomes" id="UP001057877">
    <property type="component" value="Chromosome"/>
</dbReference>
<evidence type="ECO:0000256" key="2">
    <source>
        <dbReference type="SAM" id="SignalP"/>
    </source>
</evidence>
<feature type="chain" id="PRO_5045818409" evidence="2">
    <location>
        <begin position="25"/>
        <end position="583"/>
    </location>
</feature>
<feature type="domain" description="SLH" evidence="3">
    <location>
        <begin position="454"/>
        <end position="517"/>
    </location>
</feature>